<dbReference type="Proteomes" id="UP001519343">
    <property type="component" value="Unassembled WGS sequence"/>
</dbReference>
<reference evidence="1 2" key="1">
    <citation type="submission" date="2021-03" db="EMBL/GenBank/DDBJ databases">
        <title>Genomic Encyclopedia of Type Strains, Phase IV (KMG-IV): sequencing the most valuable type-strain genomes for metagenomic binning, comparative biology and taxonomic classification.</title>
        <authorList>
            <person name="Goeker M."/>
        </authorList>
    </citation>
    <scope>NUCLEOTIDE SEQUENCE [LARGE SCALE GENOMIC DNA]</scope>
    <source>
        <strain evidence="1 2">DSM 24738</strain>
    </source>
</reference>
<sequence>MKDKTGSRSDRKVLHRVMKDKSWSGSGRKVLHRAYEGQILVGIQSKSPSSSL</sequence>
<dbReference type="RefSeq" id="WP_209810936.1">
    <property type="nucleotide sequence ID" value="NZ_JAGGKT010000008.1"/>
</dbReference>
<name>A0ABS4GRL0_9BACL</name>
<accession>A0ABS4GRL0</accession>
<comment type="caution">
    <text evidence="1">The sequence shown here is derived from an EMBL/GenBank/DDBJ whole genome shotgun (WGS) entry which is preliminary data.</text>
</comment>
<keyword evidence="2" id="KW-1185">Reference proteome</keyword>
<evidence type="ECO:0000313" key="1">
    <source>
        <dbReference type="EMBL" id="MBP1932908.1"/>
    </source>
</evidence>
<gene>
    <name evidence="1" type="ORF">J2Z37_002919</name>
</gene>
<evidence type="ECO:0000313" key="2">
    <source>
        <dbReference type="Proteomes" id="UP001519343"/>
    </source>
</evidence>
<organism evidence="1 2">
    <name type="scientific">Ammoniphilus resinae</name>
    <dbReference type="NCBI Taxonomy" id="861532"/>
    <lineage>
        <taxon>Bacteria</taxon>
        <taxon>Bacillati</taxon>
        <taxon>Bacillota</taxon>
        <taxon>Bacilli</taxon>
        <taxon>Bacillales</taxon>
        <taxon>Paenibacillaceae</taxon>
        <taxon>Aneurinibacillus group</taxon>
        <taxon>Ammoniphilus</taxon>
    </lineage>
</organism>
<proteinExistence type="predicted"/>
<dbReference type="EMBL" id="JAGGKT010000008">
    <property type="protein sequence ID" value="MBP1932908.1"/>
    <property type="molecule type" value="Genomic_DNA"/>
</dbReference>
<protein>
    <submittedName>
        <fullName evidence="1">Uncharacterized protein</fullName>
    </submittedName>
</protein>